<proteinExistence type="predicted"/>
<evidence type="ECO:0000313" key="3">
    <source>
        <dbReference type="Proteomes" id="UP001559623"/>
    </source>
</evidence>
<feature type="chain" id="PRO_5047262301" description="Lipoprotein" evidence="1">
    <location>
        <begin position="23"/>
        <end position="161"/>
    </location>
</feature>
<organism evidence="2 3">
    <name type="scientific">Selenomonas sputigena</name>
    <dbReference type="NCBI Taxonomy" id="69823"/>
    <lineage>
        <taxon>Bacteria</taxon>
        <taxon>Bacillati</taxon>
        <taxon>Bacillota</taxon>
        <taxon>Negativicutes</taxon>
        <taxon>Selenomonadales</taxon>
        <taxon>Selenomonadaceae</taxon>
        <taxon>Selenomonas</taxon>
    </lineage>
</organism>
<sequence>MKKYAAFLTICLVLLAAGVCSAGRLPDTDYALGGVQYGNDADYVKSVYGEPDWIDYHEGTPGSGDISLWIYHYGDSFVVAFAASNMHVASLMTSADNGIATPRGIHVGSTLTDIQRAYGTLPQGHRANQGWCYSYGWGLISLDFYVDGKGKVYKIWTGYSD</sequence>
<dbReference type="Proteomes" id="UP001559623">
    <property type="component" value="Unassembled WGS sequence"/>
</dbReference>
<keyword evidence="1" id="KW-0732">Signal</keyword>
<protein>
    <recommendedName>
        <fullName evidence="4">Lipoprotein</fullName>
    </recommendedName>
</protein>
<name>A0ABV3X828_9FIRM</name>
<evidence type="ECO:0008006" key="4">
    <source>
        <dbReference type="Google" id="ProtNLM"/>
    </source>
</evidence>
<gene>
    <name evidence="2" type="ORF">QCO44_12130</name>
</gene>
<comment type="caution">
    <text evidence="2">The sequence shown here is derived from an EMBL/GenBank/DDBJ whole genome shotgun (WGS) entry which is preliminary data.</text>
</comment>
<dbReference type="RefSeq" id="WP_368848074.1">
    <property type="nucleotide sequence ID" value="NZ_CP194411.1"/>
</dbReference>
<feature type="signal peptide" evidence="1">
    <location>
        <begin position="1"/>
        <end position="22"/>
    </location>
</feature>
<reference evidence="2 3" key="1">
    <citation type="submission" date="2023-04" db="EMBL/GenBank/DDBJ databases">
        <title>Genome Sequence of Selenomonas sputigena ATCC 33150.</title>
        <authorList>
            <person name="Miller D.P."/>
            <person name="Anvari S."/>
            <person name="Polson S.W."/>
            <person name="Macdonald M."/>
            <person name="Mcdowell J.V."/>
        </authorList>
    </citation>
    <scope>NUCLEOTIDE SEQUENCE [LARGE SCALE GENOMIC DNA]</scope>
    <source>
        <strain evidence="2 3">ATCC 33150</strain>
    </source>
</reference>
<evidence type="ECO:0000256" key="1">
    <source>
        <dbReference type="SAM" id="SignalP"/>
    </source>
</evidence>
<dbReference type="EMBL" id="JARVLH010000012">
    <property type="protein sequence ID" value="MEX5286357.1"/>
    <property type="molecule type" value="Genomic_DNA"/>
</dbReference>
<keyword evidence="3" id="KW-1185">Reference proteome</keyword>
<accession>A0ABV3X828</accession>
<evidence type="ECO:0000313" key="2">
    <source>
        <dbReference type="EMBL" id="MEX5286357.1"/>
    </source>
</evidence>